<reference evidence="2 3" key="1">
    <citation type="journal article" date="2019" name="Int. J. Syst. Evol. Microbiol.">
        <title>The Global Catalogue of Microorganisms (GCM) 10K type strain sequencing project: providing services to taxonomists for standard genome sequencing and annotation.</title>
        <authorList>
            <consortium name="The Broad Institute Genomics Platform"/>
            <consortium name="The Broad Institute Genome Sequencing Center for Infectious Disease"/>
            <person name="Wu L."/>
            <person name="Ma J."/>
        </authorList>
    </citation>
    <scope>NUCLEOTIDE SEQUENCE [LARGE SCALE GENOMIC DNA]</scope>
    <source>
        <strain evidence="2 3">CGMCC 1.12563</strain>
    </source>
</reference>
<keyword evidence="2" id="KW-0378">Hydrolase</keyword>
<keyword evidence="1" id="KW-1133">Transmembrane helix</keyword>
<gene>
    <name evidence="2" type="ORF">ACFSBT_00605</name>
</gene>
<comment type="caution">
    <text evidence="2">The sequence shown here is derived from an EMBL/GenBank/DDBJ whole genome shotgun (WGS) entry which is preliminary data.</text>
</comment>
<keyword evidence="1" id="KW-0812">Transmembrane</keyword>
<feature type="transmembrane region" description="Helical" evidence="1">
    <location>
        <begin position="69"/>
        <end position="89"/>
    </location>
</feature>
<dbReference type="GO" id="GO:0008237">
    <property type="term" value="F:metallopeptidase activity"/>
    <property type="evidence" value="ECO:0007669"/>
    <property type="project" value="UniProtKB-KW"/>
</dbReference>
<feature type="transmembrane region" description="Helical" evidence="1">
    <location>
        <begin position="36"/>
        <end position="63"/>
    </location>
</feature>
<feature type="transmembrane region" description="Helical" evidence="1">
    <location>
        <begin position="264"/>
        <end position="288"/>
    </location>
</feature>
<proteinExistence type="predicted"/>
<keyword evidence="2" id="KW-0645">Protease</keyword>
<keyword evidence="1" id="KW-0472">Membrane</keyword>
<feature type="transmembrane region" description="Helical" evidence="1">
    <location>
        <begin position="226"/>
        <end position="252"/>
    </location>
</feature>
<name>A0ABD6AQK1_9EURY</name>
<keyword evidence="3" id="KW-1185">Reference proteome</keyword>
<dbReference type="PANTHER" id="PTHR36844:SF1">
    <property type="entry name" value="PROTEASE PRSW"/>
    <property type="match status" value="1"/>
</dbReference>
<sequence>MAQRDPVEARAQRSRDLYDIATWEPRSALDRFAVRLYRAVVATGKWVLVLLAVVFTLAIGAAGALTNEAVLGLTVLSAVPALALAAYVYRTDITSGEPLGLLAVTFVLAVIFASFAAVVNTVLGGVVGAVFGTAPTAGGTDTTVLSVLGTVLFFLLVVGPIEETVKMLAVRFYAYRSERFDAVVDGTVYGAVAGLGFAFVENAIYIQRSAGQSLALGAPEQALAEAGVTAAVRALAGPGHVVYSAFAGYYLGLAKFNRENAGPIVAKGILIAALIHALYNSLATVVLPVVTGAVPSIPPITVYFGFVVVFQGFFGYLLYRKIKTYSAAYRDVMSDAERADSIGVERTEFDG</sequence>
<evidence type="ECO:0000313" key="3">
    <source>
        <dbReference type="Proteomes" id="UP001597187"/>
    </source>
</evidence>
<accession>A0ABD6AQK1</accession>
<organism evidence="2 3">
    <name type="scientific">Halomarina rubra</name>
    <dbReference type="NCBI Taxonomy" id="2071873"/>
    <lineage>
        <taxon>Archaea</taxon>
        <taxon>Methanobacteriati</taxon>
        <taxon>Methanobacteriota</taxon>
        <taxon>Stenosarchaea group</taxon>
        <taxon>Halobacteria</taxon>
        <taxon>Halobacteriales</taxon>
        <taxon>Natronomonadaceae</taxon>
        <taxon>Halomarina</taxon>
    </lineage>
</organism>
<evidence type="ECO:0000313" key="2">
    <source>
        <dbReference type="EMBL" id="MFD1511775.1"/>
    </source>
</evidence>
<dbReference type="EMBL" id="JBHUDC010000001">
    <property type="protein sequence ID" value="MFD1511775.1"/>
    <property type="molecule type" value="Genomic_DNA"/>
</dbReference>
<evidence type="ECO:0000256" key="1">
    <source>
        <dbReference type="SAM" id="Phobius"/>
    </source>
</evidence>
<dbReference type="RefSeq" id="WP_250871760.1">
    <property type="nucleotide sequence ID" value="NZ_JALXFV010000001.1"/>
</dbReference>
<feature type="transmembrane region" description="Helical" evidence="1">
    <location>
        <begin position="143"/>
        <end position="161"/>
    </location>
</feature>
<dbReference type="PANTHER" id="PTHR36844">
    <property type="entry name" value="PROTEASE PRSW"/>
    <property type="match status" value="1"/>
</dbReference>
<protein>
    <submittedName>
        <fullName evidence="2">PrsW family intramembrane metalloprotease</fullName>
    </submittedName>
</protein>
<dbReference type="Pfam" id="PF13367">
    <property type="entry name" value="PrsW-protease"/>
    <property type="match status" value="1"/>
</dbReference>
<keyword evidence="2" id="KW-0482">Metalloprotease</keyword>
<feature type="transmembrane region" description="Helical" evidence="1">
    <location>
        <begin position="101"/>
        <end position="131"/>
    </location>
</feature>
<dbReference type="InterPro" id="IPR026898">
    <property type="entry name" value="PrsW"/>
</dbReference>
<dbReference type="AlphaFoldDB" id="A0ABD6AQK1"/>
<dbReference type="Proteomes" id="UP001597187">
    <property type="component" value="Unassembled WGS sequence"/>
</dbReference>
<feature type="transmembrane region" description="Helical" evidence="1">
    <location>
        <begin position="300"/>
        <end position="319"/>
    </location>
</feature>
<feature type="transmembrane region" description="Helical" evidence="1">
    <location>
        <begin position="182"/>
        <end position="206"/>
    </location>
</feature>